<dbReference type="GO" id="GO:0003677">
    <property type="term" value="F:DNA binding"/>
    <property type="evidence" value="ECO:0007669"/>
    <property type="project" value="UniProtKB-UniRule"/>
</dbReference>
<evidence type="ECO:0000256" key="1">
    <source>
        <dbReference type="ARBA" id="ARBA00023015"/>
    </source>
</evidence>
<comment type="caution">
    <text evidence="6">The sequence shown here is derived from an EMBL/GenBank/DDBJ whole genome shotgun (WGS) entry which is preliminary data.</text>
</comment>
<sequence length="187" mass="20346">MSSNHRESILAAARNAAQAHGYSGLNFRDLAQVVGIKSSSIHYHFPTKGDLGAAVARRYWEDTAADLDAMLAETSDPLQCLHEYPNVFRRSLENDNRLCLCSFMAAEYTDLPDAVKTEVQAFADINVAWLSKVLVAGKVVKPADSESRGRAIFAAVAGAQLMARSRSDIALYDGLIEGYRQAGLLPV</sequence>
<dbReference type="InterPro" id="IPR036271">
    <property type="entry name" value="Tet_transcr_reg_TetR-rel_C_sf"/>
</dbReference>
<feature type="DNA-binding region" description="H-T-H motif" evidence="4">
    <location>
        <begin position="26"/>
        <end position="45"/>
    </location>
</feature>
<keyword evidence="1" id="KW-0805">Transcription regulation</keyword>
<evidence type="ECO:0000259" key="5">
    <source>
        <dbReference type="PROSITE" id="PS50977"/>
    </source>
</evidence>
<evidence type="ECO:0000313" key="7">
    <source>
        <dbReference type="Proteomes" id="UP000537188"/>
    </source>
</evidence>
<dbReference type="PANTHER" id="PTHR47506">
    <property type="entry name" value="TRANSCRIPTIONAL REGULATORY PROTEIN"/>
    <property type="match status" value="1"/>
</dbReference>
<dbReference type="Gene3D" id="1.10.357.10">
    <property type="entry name" value="Tetracycline Repressor, domain 2"/>
    <property type="match status" value="1"/>
</dbReference>
<dbReference type="PROSITE" id="PS50977">
    <property type="entry name" value="HTH_TETR_2"/>
    <property type="match status" value="1"/>
</dbReference>
<evidence type="ECO:0000256" key="4">
    <source>
        <dbReference type="PROSITE-ProRule" id="PRU00335"/>
    </source>
</evidence>
<dbReference type="Proteomes" id="UP000537188">
    <property type="component" value="Unassembled WGS sequence"/>
</dbReference>
<gene>
    <name evidence="6" type="ORF">HX828_08280</name>
</gene>
<reference evidence="6 7" key="1">
    <citation type="submission" date="2020-04" db="EMBL/GenBank/DDBJ databases">
        <title>Molecular characterization of pseudomonads from Agaricus bisporus reveal novel blotch 2 pathogens in Western Europe.</title>
        <authorList>
            <person name="Taparia T."/>
            <person name="Krijger M."/>
            <person name="Haynes E."/>
            <person name="Elpinstone J.G."/>
            <person name="Noble R."/>
            <person name="Van Der Wolf J."/>
        </authorList>
    </citation>
    <scope>NUCLEOTIDE SEQUENCE [LARGE SCALE GENOMIC DNA]</scope>
    <source>
        <strain evidence="6 7">IPO3781</strain>
    </source>
</reference>
<evidence type="ECO:0000313" key="6">
    <source>
        <dbReference type="EMBL" id="NWE75551.1"/>
    </source>
</evidence>
<dbReference type="EMBL" id="JACARF010000011">
    <property type="protein sequence ID" value="NWE75551.1"/>
    <property type="molecule type" value="Genomic_DNA"/>
</dbReference>
<proteinExistence type="predicted"/>
<dbReference type="InterPro" id="IPR009057">
    <property type="entry name" value="Homeodomain-like_sf"/>
</dbReference>
<dbReference type="InterPro" id="IPR001647">
    <property type="entry name" value="HTH_TetR"/>
</dbReference>
<dbReference type="PRINTS" id="PR00455">
    <property type="entry name" value="HTHTETR"/>
</dbReference>
<dbReference type="Pfam" id="PF00440">
    <property type="entry name" value="TetR_N"/>
    <property type="match status" value="1"/>
</dbReference>
<evidence type="ECO:0000256" key="2">
    <source>
        <dbReference type="ARBA" id="ARBA00023125"/>
    </source>
</evidence>
<dbReference type="SUPFAM" id="SSF48498">
    <property type="entry name" value="Tetracyclin repressor-like, C-terminal domain"/>
    <property type="match status" value="1"/>
</dbReference>
<dbReference type="SUPFAM" id="SSF46689">
    <property type="entry name" value="Homeodomain-like"/>
    <property type="match status" value="1"/>
</dbReference>
<evidence type="ECO:0000256" key="3">
    <source>
        <dbReference type="ARBA" id="ARBA00023163"/>
    </source>
</evidence>
<name>A0A7Y8K4F3_9PSED</name>
<dbReference type="PANTHER" id="PTHR47506:SF1">
    <property type="entry name" value="HTH-TYPE TRANSCRIPTIONAL REGULATOR YJDC"/>
    <property type="match status" value="1"/>
</dbReference>
<keyword evidence="2 4" id="KW-0238">DNA-binding</keyword>
<dbReference type="AlphaFoldDB" id="A0A7Y8K4F3"/>
<accession>A0A7Y8K4F3</accession>
<keyword evidence="3" id="KW-0804">Transcription</keyword>
<dbReference type="RefSeq" id="WP_177113402.1">
    <property type="nucleotide sequence ID" value="NZ_JACARF010000011.1"/>
</dbReference>
<protein>
    <submittedName>
        <fullName evidence="6">TetR/AcrR family transcriptional regulator</fullName>
    </submittedName>
</protein>
<organism evidence="6 7">
    <name type="scientific">Pseudomonas yamanorum</name>
    <dbReference type="NCBI Taxonomy" id="515393"/>
    <lineage>
        <taxon>Bacteria</taxon>
        <taxon>Pseudomonadati</taxon>
        <taxon>Pseudomonadota</taxon>
        <taxon>Gammaproteobacteria</taxon>
        <taxon>Pseudomonadales</taxon>
        <taxon>Pseudomonadaceae</taxon>
        <taxon>Pseudomonas</taxon>
    </lineage>
</organism>
<feature type="domain" description="HTH tetR-type" evidence="5">
    <location>
        <begin position="3"/>
        <end position="63"/>
    </location>
</feature>